<dbReference type="SUPFAM" id="SSF53756">
    <property type="entry name" value="UDP-Glycosyltransferase/glycogen phosphorylase"/>
    <property type="match status" value="1"/>
</dbReference>
<dbReference type="InterPro" id="IPR035595">
    <property type="entry name" value="UDP_glycos_trans_CS"/>
</dbReference>
<evidence type="ECO:0000313" key="7">
    <source>
        <dbReference type="Proteomes" id="UP000700334"/>
    </source>
</evidence>
<dbReference type="EC" id="2.4.1.17" evidence="5"/>
<name>A0A8J6DNX7_GALPY</name>
<dbReference type="GO" id="GO:0005789">
    <property type="term" value="C:endoplasmic reticulum membrane"/>
    <property type="evidence" value="ECO:0007669"/>
    <property type="project" value="UniProtKB-SubCell"/>
</dbReference>
<dbReference type="EMBL" id="JAGFMF010011712">
    <property type="protein sequence ID" value="KAG8515244.1"/>
    <property type="molecule type" value="Genomic_DNA"/>
</dbReference>
<evidence type="ECO:0000256" key="1">
    <source>
        <dbReference type="ARBA" id="ARBA00009995"/>
    </source>
</evidence>
<dbReference type="Pfam" id="PF00201">
    <property type="entry name" value="UDPGT"/>
    <property type="match status" value="2"/>
</dbReference>
<comment type="similarity">
    <text evidence="1 4">Belongs to the UDP-glycosyltransferase family.</text>
</comment>
<evidence type="ECO:0000256" key="5">
    <source>
        <dbReference type="RuleBase" id="RU362059"/>
    </source>
</evidence>
<sequence length="237" mass="25991">DVCEMDFNSSAASTGLLPLALGLVARRHGPCGELLAELLKVPFVYTLRFTPGYEFEKHTGKLPVPPSYAPVVLSELSDRMTFMERFLCPLLPNFEFVENSTANLPNPCLRDSGIVFTLISMISDMPEDKAVVIASALAHIPQKRPDTLGANTQLYKWIPQNDLLGHPKTKAFITHGGTNGIYETIYHVVPMVGIPVSADQPDNVAHLMAKGAAVRVDFKTMPTMDLVNALKKVFNDP</sequence>
<comment type="catalytic activity">
    <reaction evidence="5">
        <text>glucuronate acceptor + UDP-alpha-D-glucuronate = acceptor beta-D-glucuronoside + UDP + H(+)</text>
        <dbReference type="Rhea" id="RHEA:21032"/>
        <dbReference type="ChEBI" id="CHEBI:15378"/>
        <dbReference type="ChEBI" id="CHEBI:58052"/>
        <dbReference type="ChEBI" id="CHEBI:58223"/>
        <dbReference type="ChEBI" id="CHEBI:132367"/>
        <dbReference type="ChEBI" id="CHEBI:132368"/>
        <dbReference type="EC" id="2.4.1.17"/>
    </reaction>
</comment>
<evidence type="ECO:0000256" key="4">
    <source>
        <dbReference type="RuleBase" id="RU003718"/>
    </source>
</evidence>
<dbReference type="Gene3D" id="3.40.50.2000">
    <property type="entry name" value="Glycogen Phosphorylase B"/>
    <property type="match status" value="1"/>
</dbReference>
<evidence type="ECO:0000313" key="6">
    <source>
        <dbReference type="EMBL" id="KAG8515244.1"/>
    </source>
</evidence>
<dbReference type="Proteomes" id="UP000700334">
    <property type="component" value="Unassembled WGS sequence"/>
</dbReference>
<feature type="non-terminal residue" evidence="6">
    <location>
        <position position="1"/>
    </location>
</feature>
<organism evidence="6 7">
    <name type="scientific">Galemys pyrenaicus</name>
    <name type="common">Iberian desman</name>
    <name type="synonym">Pyrenean desman</name>
    <dbReference type="NCBI Taxonomy" id="202257"/>
    <lineage>
        <taxon>Eukaryota</taxon>
        <taxon>Metazoa</taxon>
        <taxon>Chordata</taxon>
        <taxon>Craniata</taxon>
        <taxon>Vertebrata</taxon>
        <taxon>Euteleostomi</taxon>
        <taxon>Mammalia</taxon>
        <taxon>Eutheria</taxon>
        <taxon>Laurasiatheria</taxon>
        <taxon>Eulipotyphla</taxon>
        <taxon>Talpidae</taxon>
        <taxon>Galemys</taxon>
    </lineage>
</organism>
<evidence type="ECO:0000256" key="2">
    <source>
        <dbReference type="ARBA" id="ARBA00022676"/>
    </source>
</evidence>
<comment type="caution">
    <text evidence="6">The sequence shown here is derived from an EMBL/GenBank/DDBJ whole genome shotgun (WGS) entry which is preliminary data.</text>
</comment>
<dbReference type="CDD" id="cd03784">
    <property type="entry name" value="GT1_Gtf-like"/>
    <property type="match status" value="1"/>
</dbReference>
<protein>
    <recommendedName>
        <fullName evidence="5">UDP-glucuronosyltransferase</fullName>
        <ecNumber evidence="5">2.4.1.17</ecNumber>
    </recommendedName>
</protein>
<dbReference type="OrthoDB" id="5835829at2759"/>
<feature type="non-terminal residue" evidence="6">
    <location>
        <position position="237"/>
    </location>
</feature>
<accession>A0A8J6DNX7</accession>
<keyword evidence="2 4" id="KW-0328">Glycosyltransferase</keyword>
<dbReference type="InterPro" id="IPR050271">
    <property type="entry name" value="UDP-glycosyltransferase"/>
</dbReference>
<dbReference type="PANTHER" id="PTHR48043">
    <property type="entry name" value="EG:EG0003.4 PROTEIN-RELATED"/>
    <property type="match status" value="1"/>
</dbReference>
<gene>
    <name evidence="6" type="ORF">J0S82_008598</name>
</gene>
<dbReference type="PROSITE" id="PS00375">
    <property type="entry name" value="UDPGT"/>
    <property type="match status" value="1"/>
</dbReference>
<proteinExistence type="inferred from homology"/>
<reference evidence="6" key="1">
    <citation type="journal article" date="2021" name="Evol. Appl.">
        <title>The genome of the Pyrenean desman and the effects of bottlenecks and inbreeding on the genomic landscape of an endangered species.</title>
        <authorList>
            <person name="Escoda L."/>
            <person name="Castresana J."/>
        </authorList>
    </citation>
    <scope>NUCLEOTIDE SEQUENCE</scope>
    <source>
        <strain evidence="6">IBE-C5619</strain>
    </source>
</reference>
<dbReference type="InterPro" id="IPR002213">
    <property type="entry name" value="UDP_glucos_trans"/>
</dbReference>
<comment type="subcellular location">
    <subcellularLocation>
        <location evidence="5">Membrane</location>
        <topology evidence="5">Single-pass membrane protein</topology>
    </subcellularLocation>
</comment>
<dbReference type="AlphaFoldDB" id="A0A8J6DNX7"/>
<evidence type="ECO:0000256" key="3">
    <source>
        <dbReference type="ARBA" id="ARBA00022679"/>
    </source>
</evidence>
<dbReference type="PANTHER" id="PTHR48043:SF140">
    <property type="entry name" value="UDP-GLUCURONOSYLTRANSFERASE 2A1"/>
    <property type="match status" value="1"/>
</dbReference>
<keyword evidence="7" id="KW-1185">Reference proteome</keyword>
<keyword evidence="3 4" id="KW-0808">Transferase</keyword>
<dbReference type="GO" id="GO:0015020">
    <property type="term" value="F:glucuronosyltransferase activity"/>
    <property type="evidence" value="ECO:0007669"/>
    <property type="project" value="UniProtKB-EC"/>
</dbReference>